<name>A0A9W6A2Z0_ASPNG</name>
<organism evidence="2 3">
    <name type="scientific">Aspergillus niger</name>
    <dbReference type="NCBI Taxonomy" id="5061"/>
    <lineage>
        <taxon>Eukaryota</taxon>
        <taxon>Fungi</taxon>
        <taxon>Dikarya</taxon>
        <taxon>Ascomycota</taxon>
        <taxon>Pezizomycotina</taxon>
        <taxon>Eurotiomycetes</taxon>
        <taxon>Eurotiomycetidae</taxon>
        <taxon>Eurotiales</taxon>
        <taxon>Aspergillaceae</taxon>
        <taxon>Aspergillus</taxon>
        <taxon>Aspergillus subgen. Circumdati</taxon>
    </lineage>
</organism>
<sequence>MDLSPPGNPKEHNPEDYNELSEERIKLLNRMDALLNHKQVPTAFWAVLVYSDLTELTTLVTESEKSSYLLEFCMHACSVLGLTWRQKEPKIRKDTLSISMFDVEQASEASSGDSREKTSTEKALERDKDCIIRKSCPGEVTHIYPHHLITAGRPRMAYPPFWDTLKFFWGPERLAAWRSQIFANLPYDSMQNLVCLNADLQHMWNDGRFALRPVGYNNNAKTTLKLEFIWQAAHGKTMNNYVPANNSVLSSRNLTCIVNPKNNTEYYVAARINNKVRELKTGDEIVLSTSDPASLPLPSWELLDMAFVLSRIVNLSGAGDTADLSVDDSDDYSLPIDSNTRSAPGWMLGWRILENSTDEAENETYRE</sequence>
<protein>
    <recommendedName>
        <fullName evidence="1">HNH nuclease domain-containing protein</fullName>
    </recommendedName>
</protein>
<evidence type="ECO:0000313" key="3">
    <source>
        <dbReference type="Proteomes" id="UP001144191"/>
    </source>
</evidence>
<comment type="caution">
    <text evidence="2">The sequence shown here is derived from an EMBL/GenBank/DDBJ whole genome shotgun (WGS) entry which is preliminary data.</text>
</comment>
<dbReference type="AlphaFoldDB" id="A0A9W6A2Z0"/>
<accession>A0A9W6A2Z0</accession>
<dbReference type="InterPro" id="IPR003615">
    <property type="entry name" value="HNH_nuc"/>
</dbReference>
<dbReference type="Pfam" id="PF13391">
    <property type="entry name" value="HNH_2"/>
    <property type="match status" value="1"/>
</dbReference>
<gene>
    <name evidence="2" type="ORF">AnigIFM63604_007187</name>
</gene>
<evidence type="ECO:0000313" key="2">
    <source>
        <dbReference type="EMBL" id="GLA50868.1"/>
    </source>
</evidence>
<proteinExistence type="predicted"/>
<reference evidence="2" key="1">
    <citation type="submission" date="2022-07" db="EMBL/GenBank/DDBJ databases">
        <title>Taxonomy of Aspergillus series Nigri: significant species reduction supported by multi-species coalescent approaches.</title>
        <authorList>
            <person name="Bian C."/>
            <person name="Kusuya Y."/>
            <person name="Sklenar F."/>
            <person name="D'hooge E."/>
            <person name="Yaguchi T."/>
            <person name="Takahashi H."/>
            <person name="Hubka V."/>
        </authorList>
    </citation>
    <scope>NUCLEOTIDE SEQUENCE</scope>
    <source>
        <strain evidence="2">IFM 63604</strain>
    </source>
</reference>
<dbReference type="Proteomes" id="UP001144191">
    <property type="component" value="Unassembled WGS sequence"/>
</dbReference>
<feature type="domain" description="HNH nuclease" evidence="1">
    <location>
        <begin position="139"/>
        <end position="211"/>
    </location>
</feature>
<evidence type="ECO:0000259" key="1">
    <source>
        <dbReference type="Pfam" id="PF13391"/>
    </source>
</evidence>
<dbReference type="EMBL" id="BRPB01000043">
    <property type="protein sequence ID" value="GLA50868.1"/>
    <property type="molecule type" value="Genomic_DNA"/>
</dbReference>